<keyword evidence="2 3" id="KW-0378">Hydrolase</keyword>
<evidence type="ECO:0000313" key="5">
    <source>
        <dbReference type="EMBL" id="RCG21771.1"/>
    </source>
</evidence>
<dbReference type="InterPro" id="IPR015797">
    <property type="entry name" value="NUDIX_hydrolase-like_dom_sf"/>
</dbReference>
<comment type="caution">
    <text evidence="5">The sequence shown here is derived from an EMBL/GenBank/DDBJ whole genome shotgun (WGS) entry which is preliminary data.</text>
</comment>
<evidence type="ECO:0000259" key="4">
    <source>
        <dbReference type="PROSITE" id="PS51462"/>
    </source>
</evidence>
<comment type="similarity">
    <text evidence="1 3">Belongs to the Nudix hydrolase family.</text>
</comment>
<dbReference type="PANTHER" id="PTHR43736:SF1">
    <property type="entry name" value="DIHYDRONEOPTERIN TRIPHOSPHATE DIPHOSPHATASE"/>
    <property type="match status" value="1"/>
</dbReference>
<dbReference type="Proteomes" id="UP000253507">
    <property type="component" value="Unassembled WGS sequence"/>
</dbReference>
<dbReference type="CDD" id="cd18873">
    <property type="entry name" value="NUDIX_NadM_like"/>
    <property type="match status" value="1"/>
</dbReference>
<reference evidence="5 6" key="1">
    <citation type="submission" date="2018-06" db="EMBL/GenBank/DDBJ databases">
        <title>Streptomyces reniochalinae sp. nov. and Streptomyces diacarnus sp. nov. from marine sponges.</title>
        <authorList>
            <person name="Li L."/>
        </authorList>
    </citation>
    <scope>NUCLEOTIDE SEQUENCE [LARGE SCALE GENOMIC DNA]</scope>
    <source>
        <strain evidence="5 6">LHW50302</strain>
    </source>
</reference>
<feature type="domain" description="Nudix hydrolase" evidence="4">
    <location>
        <begin position="10"/>
        <end position="142"/>
    </location>
</feature>
<accession>A0A367EUT8</accession>
<evidence type="ECO:0000256" key="3">
    <source>
        <dbReference type="RuleBase" id="RU003476"/>
    </source>
</evidence>
<evidence type="ECO:0000256" key="2">
    <source>
        <dbReference type="ARBA" id="ARBA00022801"/>
    </source>
</evidence>
<organism evidence="5 6">
    <name type="scientific">Streptomyces reniochalinae</name>
    <dbReference type="NCBI Taxonomy" id="2250578"/>
    <lineage>
        <taxon>Bacteria</taxon>
        <taxon>Bacillati</taxon>
        <taxon>Actinomycetota</taxon>
        <taxon>Actinomycetes</taxon>
        <taxon>Kitasatosporales</taxon>
        <taxon>Streptomycetaceae</taxon>
        <taxon>Streptomyces</taxon>
    </lineage>
</organism>
<dbReference type="PROSITE" id="PS00893">
    <property type="entry name" value="NUDIX_BOX"/>
    <property type="match status" value="1"/>
</dbReference>
<dbReference type="PANTHER" id="PTHR43736">
    <property type="entry name" value="ADP-RIBOSE PYROPHOSPHATASE"/>
    <property type="match status" value="1"/>
</dbReference>
<dbReference type="PROSITE" id="PS51462">
    <property type="entry name" value="NUDIX"/>
    <property type="match status" value="1"/>
</dbReference>
<dbReference type="PRINTS" id="PR00502">
    <property type="entry name" value="NUDIXFAMILY"/>
</dbReference>
<dbReference type="Gene3D" id="3.90.79.10">
    <property type="entry name" value="Nucleoside Triphosphate Pyrophosphohydrolase"/>
    <property type="match status" value="1"/>
</dbReference>
<sequence>MNELEEFEVIRYTADVVCVRESVRGPELLTVRRGWPPHQGRLALPGGHVDPGETGREAAARELFEETGVKVRQERLIFVGLFDQPDRDPRGRYISAAWAVVVNEDTVAQAGDDAAAVAWVPLHYPGELAFDHNEVVYRASRDQLAWLPNRPGGGGR</sequence>
<dbReference type="AlphaFoldDB" id="A0A367EUT8"/>
<keyword evidence="6" id="KW-1185">Reference proteome</keyword>
<dbReference type="InterPro" id="IPR020084">
    <property type="entry name" value="NUDIX_hydrolase_CS"/>
</dbReference>
<name>A0A367EUT8_9ACTN</name>
<dbReference type="EMBL" id="QOIM01000026">
    <property type="protein sequence ID" value="RCG21771.1"/>
    <property type="molecule type" value="Genomic_DNA"/>
</dbReference>
<dbReference type="InterPro" id="IPR020476">
    <property type="entry name" value="Nudix_hydrolase"/>
</dbReference>
<dbReference type="OrthoDB" id="9804442at2"/>
<proteinExistence type="inferred from homology"/>
<dbReference type="InterPro" id="IPR000086">
    <property type="entry name" value="NUDIX_hydrolase_dom"/>
</dbReference>
<dbReference type="RefSeq" id="WP_114014940.1">
    <property type="nucleotide sequence ID" value="NZ_QOIM01000026.1"/>
</dbReference>
<dbReference type="SUPFAM" id="SSF55811">
    <property type="entry name" value="Nudix"/>
    <property type="match status" value="1"/>
</dbReference>
<evidence type="ECO:0000256" key="1">
    <source>
        <dbReference type="ARBA" id="ARBA00005582"/>
    </source>
</evidence>
<dbReference type="Pfam" id="PF00293">
    <property type="entry name" value="NUDIX"/>
    <property type="match status" value="1"/>
</dbReference>
<gene>
    <name evidence="5" type="ORF">DQ392_08670</name>
</gene>
<evidence type="ECO:0000313" key="6">
    <source>
        <dbReference type="Proteomes" id="UP000253507"/>
    </source>
</evidence>
<protein>
    <submittedName>
        <fullName evidence="5">NUDIX hydrolase</fullName>
    </submittedName>
</protein>
<dbReference type="GO" id="GO:0016787">
    <property type="term" value="F:hydrolase activity"/>
    <property type="evidence" value="ECO:0007669"/>
    <property type="project" value="UniProtKB-KW"/>
</dbReference>